<reference evidence="2" key="1">
    <citation type="journal article" date="2019" name="Int. J. Syst. Evol. Microbiol.">
        <title>The Global Catalogue of Microorganisms (GCM) 10K type strain sequencing project: providing services to taxonomists for standard genome sequencing and annotation.</title>
        <authorList>
            <consortium name="The Broad Institute Genomics Platform"/>
            <consortium name="The Broad Institute Genome Sequencing Center for Infectious Disease"/>
            <person name="Wu L."/>
            <person name="Ma J."/>
        </authorList>
    </citation>
    <scope>NUCLEOTIDE SEQUENCE [LARGE SCALE GENOMIC DNA]</scope>
    <source>
        <strain evidence="2">JCM 4087</strain>
    </source>
</reference>
<organism evidence="1 2">
    <name type="scientific">Acidicapsa dinghuensis</name>
    <dbReference type="NCBI Taxonomy" id="2218256"/>
    <lineage>
        <taxon>Bacteria</taxon>
        <taxon>Pseudomonadati</taxon>
        <taxon>Acidobacteriota</taxon>
        <taxon>Terriglobia</taxon>
        <taxon>Terriglobales</taxon>
        <taxon>Acidobacteriaceae</taxon>
        <taxon>Acidicapsa</taxon>
    </lineage>
</organism>
<sequence>MTWNAAFRMLGSVSSWQTPQHECTYAEGKEGNSLMHRIFQSRASGVFCFSLSYRVPDVSNCFAIIAAALLFMCASARAVSQEPPGLLETGHIAAAGKQVPYRIHRLPVNAFPDLPDVIASALTSRGCLIPQTYGAHGPENVIHGSFERAGVADWAVLCSSHGKVSLLAFLAGGSPSEPAVLEVAAETSRLQRDEATGELGFDWGIDTATPKQIRDGEAGMTKRPSAPEHDCIADSVLDRAPTYRCLQAGKWVAFSTQ</sequence>
<accession>A0ABW1ECC1</accession>
<keyword evidence="2" id="KW-1185">Reference proteome</keyword>
<gene>
    <name evidence="1" type="ORF">ACFPT7_05200</name>
</gene>
<dbReference type="EMBL" id="JBHSPH010000002">
    <property type="protein sequence ID" value="MFC5861680.1"/>
    <property type="molecule type" value="Genomic_DNA"/>
</dbReference>
<name>A0ABW1ECC1_9BACT</name>
<evidence type="ECO:0000313" key="1">
    <source>
        <dbReference type="EMBL" id="MFC5861680.1"/>
    </source>
</evidence>
<protein>
    <submittedName>
        <fullName evidence="1">Uncharacterized protein</fullName>
    </submittedName>
</protein>
<comment type="caution">
    <text evidence="1">The sequence shown here is derived from an EMBL/GenBank/DDBJ whole genome shotgun (WGS) entry which is preliminary data.</text>
</comment>
<dbReference type="Proteomes" id="UP001596091">
    <property type="component" value="Unassembled WGS sequence"/>
</dbReference>
<evidence type="ECO:0000313" key="2">
    <source>
        <dbReference type="Proteomes" id="UP001596091"/>
    </source>
</evidence>
<proteinExistence type="predicted"/>
<dbReference type="RefSeq" id="WP_263337169.1">
    <property type="nucleotide sequence ID" value="NZ_JAGSYH010000004.1"/>
</dbReference>